<evidence type="ECO:0000256" key="2">
    <source>
        <dbReference type="ARBA" id="ARBA00022692"/>
    </source>
</evidence>
<comment type="subcellular location">
    <subcellularLocation>
        <location evidence="1">Membrane</location>
        <topology evidence="1">Multi-pass membrane protein</topology>
    </subcellularLocation>
</comment>
<dbReference type="Gene3D" id="1.20.1530.20">
    <property type="match status" value="1"/>
</dbReference>
<reference evidence="6 7" key="1">
    <citation type="submission" date="2014-01" db="EMBL/GenBank/DDBJ databases">
        <authorList>
            <person name="Zuccon D."/>
        </authorList>
    </citation>
    <scope>NUCLEOTIDE SEQUENCE [LARGE SCALE GENOMIC DNA]</scope>
    <source>
        <strain evidence="6 7">Y31</strain>
    </source>
</reference>
<feature type="transmembrane region" description="Helical" evidence="5">
    <location>
        <begin position="157"/>
        <end position="179"/>
    </location>
</feature>
<name>A0A179D0Q7_BIBTR</name>
<keyword evidence="2 5" id="KW-0812">Transmembrane</keyword>
<feature type="transmembrane region" description="Helical" evidence="5">
    <location>
        <begin position="127"/>
        <end position="151"/>
    </location>
</feature>
<feature type="transmembrane region" description="Helical" evidence="5">
    <location>
        <begin position="223"/>
        <end position="244"/>
    </location>
</feature>
<evidence type="ECO:0000313" key="7">
    <source>
        <dbReference type="Proteomes" id="UP000078358"/>
    </source>
</evidence>
<dbReference type="Pfam" id="PF01758">
    <property type="entry name" value="SBF"/>
    <property type="match status" value="1"/>
</dbReference>
<feature type="transmembrane region" description="Helical" evidence="5">
    <location>
        <begin position="39"/>
        <end position="57"/>
    </location>
</feature>
<evidence type="ECO:0000256" key="5">
    <source>
        <dbReference type="SAM" id="Phobius"/>
    </source>
</evidence>
<dbReference type="GO" id="GO:0016020">
    <property type="term" value="C:membrane"/>
    <property type="evidence" value="ECO:0007669"/>
    <property type="project" value="UniProtKB-SubCell"/>
</dbReference>
<dbReference type="PANTHER" id="PTHR10361:SF28">
    <property type="entry name" value="P3 PROTEIN-RELATED"/>
    <property type="match status" value="1"/>
</dbReference>
<accession>A0A179D0Q7</accession>
<evidence type="ECO:0000313" key="6">
    <source>
        <dbReference type="EMBL" id="OAQ15743.1"/>
    </source>
</evidence>
<dbReference type="Proteomes" id="UP000078358">
    <property type="component" value="Unassembled WGS sequence"/>
</dbReference>
<feature type="transmembrane region" description="Helical" evidence="5">
    <location>
        <begin position="69"/>
        <end position="92"/>
    </location>
</feature>
<dbReference type="InterPro" id="IPR002657">
    <property type="entry name" value="BilAc:Na_symport/Acr3"/>
</dbReference>
<keyword evidence="4 5" id="KW-0472">Membrane</keyword>
<organism evidence="6 7">
    <name type="scientific">Bibersteinia trehalosi Y31</name>
    <dbReference type="NCBI Taxonomy" id="1261658"/>
    <lineage>
        <taxon>Bacteria</taxon>
        <taxon>Pseudomonadati</taxon>
        <taxon>Pseudomonadota</taxon>
        <taxon>Gammaproteobacteria</taxon>
        <taxon>Pasteurellales</taxon>
        <taxon>Pasteurellaceae</taxon>
        <taxon>Bibersteinia</taxon>
    </lineage>
</organism>
<protein>
    <submittedName>
        <fullName evidence="6">Sodium:proton symporter</fullName>
    </submittedName>
</protein>
<dbReference type="InterPro" id="IPR004710">
    <property type="entry name" value="Bilac:Na_transpt"/>
</dbReference>
<dbReference type="AlphaFoldDB" id="A0A179D0Q7"/>
<comment type="caution">
    <text evidence="6">The sequence shown here is derived from an EMBL/GenBank/DDBJ whole genome shotgun (WGS) entry which is preliminary data.</text>
</comment>
<sequence>MHALLKFTQFVSKTFAIWVILFAFIAAQFPETFQIFVGWIPYLLGIVMLGMGLTLTFNDFSEVTRHPKAVFIGVIAQFVVMPCVAFLLAKLFQLPADLAIGVILVGCCPGGTSSNVMTFLARGNTALSVACTTISTLLAPILTPAVFYLFASQWLEINASAMFISVLQMVLLPIFIGVLLRSLFKGKIAQFSQIMPLVSVIAIVLIVTAVVSVSKDRIIESGLLIFAVVALHNGLGYVIGYAVARLFKLEVYNSKAVAIEVGMQNSGLGAALAAIHFKANPLIAVPSAVFSFWHNISGPILAMIFSLMDNKSKP</sequence>
<gene>
    <name evidence="6" type="ORF">F480_04330</name>
</gene>
<evidence type="ECO:0000256" key="1">
    <source>
        <dbReference type="ARBA" id="ARBA00004141"/>
    </source>
</evidence>
<evidence type="ECO:0000256" key="4">
    <source>
        <dbReference type="ARBA" id="ARBA00023136"/>
    </source>
</evidence>
<feature type="transmembrane region" description="Helical" evidence="5">
    <location>
        <begin position="7"/>
        <end position="27"/>
    </location>
</feature>
<dbReference type="PATRIC" id="fig|1261658.3.peg.871"/>
<keyword evidence="3 5" id="KW-1133">Transmembrane helix</keyword>
<dbReference type="EMBL" id="JACI01000001">
    <property type="protein sequence ID" value="OAQ15743.1"/>
    <property type="molecule type" value="Genomic_DNA"/>
</dbReference>
<feature type="transmembrane region" description="Helical" evidence="5">
    <location>
        <begin position="191"/>
        <end position="211"/>
    </location>
</feature>
<feature type="transmembrane region" description="Helical" evidence="5">
    <location>
        <begin position="283"/>
        <end position="308"/>
    </location>
</feature>
<proteinExistence type="predicted"/>
<dbReference type="InterPro" id="IPR038770">
    <property type="entry name" value="Na+/solute_symporter_sf"/>
</dbReference>
<feature type="transmembrane region" description="Helical" evidence="5">
    <location>
        <begin position="98"/>
        <end position="120"/>
    </location>
</feature>
<dbReference type="PANTHER" id="PTHR10361">
    <property type="entry name" value="SODIUM-BILE ACID COTRANSPORTER"/>
    <property type="match status" value="1"/>
</dbReference>
<dbReference type="RefSeq" id="WP_064318314.1">
    <property type="nucleotide sequence ID" value="NZ_JACI01000001.1"/>
</dbReference>
<evidence type="ECO:0000256" key="3">
    <source>
        <dbReference type="ARBA" id="ARBA00022989"/>
    </source>
</evidence>